<evidence type="ECO:0000313" key="4">
    <source>
        <dbReference type="Proteomes" id="UP001221142"/>
    </source>
</evidence>
<feature type="compositionally biased region" description="Low complexity" evidence="1">
    <location>
        <begin position="47"/>
        <end position="80"/>
    </location>
</feature>
<feature type="region of interest" description="Disordered" evidence="1">
    <location>
        <begin position="199"/>
        <end position="227"/>
    </location>
</feature>
<feature type="compositionally biased region" description="Basic and acidic residues" evidence="1">
    <location>
        <begin position="206"/>
        <end position="216"/>
    </location>
</feature>
<gene>
    <name evidence="3" type="ORF">FB45DRAFT_915249</name>
</gene>
<organism evidence="3 4">
    <name type="scientific">Roridomyces roridus</name>
    <dbReference type="NCBI Taxonomy" id="1738132"/>
    <lineage>
        <taxon>Eukaryota</taxon>
        <taxon>Fungi</taxon>
        <taxon>Dikarya</taxon>
        <taxon>Basidiomycota</taxon>
        <taxon>Agaricomycotina</taxon>
        <taxon>Agaricomycetes</taxon>
        <taxon>Agaricomycetidae</taxon>
        <taxon>Agaricales</taxon>
        <taxon>Marasmiineae</taxon>
        <taxon>Mycenaceae</taxon>
        <taxon>Roridomyces</taxon>
    </lineage>
</organism>
<feature type="transmembrane region" description="Helical" evidence="2">
    <location>
        <begin position="15"/>
        <end position="36"/>
    </location>
</feature>
<feature type="region of interest" description="Disordered" evidence="1">
    <location>
        <begin position="44"/>
        <end position="80"/>
    </location>
</feature>
<comment type="caution">
    <text evidence="3">The sequence shown here is derived from an EMBL/GenBank/DDBJ whole genome shotgun (WGS) entry which is preliminary data.</text>
</comment>
<evidence type="ECO:0000313" key="3">
    <source>
        <dbReference type="EMBL" id="KAJ7630346.1"/>
    </source>
</evidence>
<keyword evidence="2" id="KW-0472">Membrane</keyword>
<keyword evidence="2" id="KW-0812">Transmembrane</keyword>
<evidence type="ECO:0000256" key="2">
    <source>
        <dbReference type="SAM" id="Phobius"/>
    </source>
</evidence>
<name>A0AAD7BTA0_9AGAR</name>
<dbReference type="AlphaFoldDB" id="A0AAD7BTA0"/>
<keyword evidence="2" id="KW-1133">Transmembrane helix</keyword>
<feature type="transmembrane region" description="Helical" evidence="2">
    <location>
        <begin position="142"/>
        <end position="162"/>
    </location>
</feature>
<dbReference type="Proteomes" id="UP001221142">
    <property type="component" value="Unassembled WGS sequence"/>
</dbReference>
<proteinExistence type="predicted"/>
<dbReference type="EMBL" id="JARKIF010000009">
    <property type="protein sequence ID" value="KAJ7630346.1"/>
    <property type="molecule type" value="Genomic_DNA"/>
</dbReference>
<evidence type="ECO:0000256" key="1">
    <source>
        <dbReference type="SAM" id="MobiDB-lite"/>
    </source>
</evidence>
<accession>A0AAD7BTA0</accession>
<protein>
    <submittedName>
        <fullName evidence="3">Uncharacterized protein</fullName>
    </submittedName>
</protein>
<keyword evidence="4" id="KW-1185">Reference proteome</keyword>
<reference evidence="3" key="1">
    <citation type="submission" date="2023-03" db="EMBL/GenBank/DDBJ databases">
        <title>Massive genome expansion in bonnet fungi (Mycena s.s.) driven by repeated elements and novel gene families across ecological guilds.</title>
        <authorList>
            <consortium name="Lawrence Berkeley National Laboratory"/>
            <person name="Harder C.B."/>
            <person name="Miyauchi S."/>
            <person name="Viragh M."/>
            <person name="Kuo A."/>
            <person name="Thoen E."/>
            <person name="Andreopoulos B."/>
            <person name="Lu D."/>
            <person name="Skrede I."/>
            <person name="Drula E."/>
            <person name="Henrissat B."/>
            <person name="Morin E."/>
            <person name="Kohler A."/>
            <person name="Barry K."/>
            <person name="LaButti K."/>
            <person name="Morin E."/>
            <person name="Salamov A."/>
            <person name="Lipzen A."/>
            <person name="Mereny Z."/>
            <person name="Hegedus B."/>
            <person name="Baldrian P."/>
            <person name="Stursova M."/>
            <person name="Weitz H."/>
            <person name="Taylor A."/>
            <person name="Grigoriev I.V."/>
            <person name="Nagy L.G."/>
            <person name="Martin F."/>
            <person name="Kauserud H."/>
        </authorList>
    </citation>
    <scope>NUCLEOTIDE SEQUENCE</scope>
    <source>
        <strain evidence="3">9284</strain>
    </source>
</reference>
<sequence>MDDSDDSPRPPRSKWVPVAMLATGTVLIAAPLFYLWRIGRPNRTSLRAGGPAPPRRVVGGAHVAGSSSSSPSISTASTSSSATISTASTSLFTFKTPIEALNAPPSGGSDWDDDGDWGVPAARPGPVDPNDKFNGVLYSLKAFGSATLIVVGLAGTGMWGLWRYLGVDNVEDFGKEMRRRVMERMPLLAARMRGSLGGILGTSEAPRSKDPQEPRRQPWTWDGAEGRLSDAYSKGGIGAWADAAAREMEQEAKVEMSQREEMRRR</sequence>